<organism evidence="9 10">
    <name type="scientific">Talaromyces pinophilus</name>
    <name type="common">Penicillium pinophilum</name>
    <dbReference type="NCBI Taxonomy" id="128442"/>
    <lineage>
        <taxon>Eukaryota</taxon>
        <taxon>Fungi</taxon>
        <taxon>Dikarya</taxon>
        <taxon>Ascomycota</taxon>
        <taxon>Pezizomycotina</taxon>
        <taxon>Eurotiomycetes</taxon>
        <taxon>Eurotiomycetidae</taxon>
        <taxon>Eurotiales</taxon>
        <taxon>Trichocomaceae</taxon>
        <taxon>Talaromyces</taxon>
        <taxon>Talaromyces sect. Talaromyces</taxon>
    </lineage>
</organism>
<dbReference type="Pfam" id="PF03109">
    <property type="entry name" value="ABC1"/>
    <property type="match status" value="1"/>
</dbReference>
<dbReference type="GO" id="GO:0005524">
    <property type="term" value="F:ATP binding"/>
    <property type="evidence" value="ECO:0007669"/>
    <property type="project" value="UniProtKB-KW"/>
</dbReference>
<dbReference type="PANTHER" id="PTHR43851">
    <property type="match status" value="1"/>
</dbReference>
<protein>
    <submittedName>
        <fullName evidence="9">ABC1 kinase family protein</fullName>
    </submittedName>
</protein>
<dbReference type="SUPFAM" id="SSF56112">
    <property type="entry name" value="Protein kinase-like (PK-like)"/>
    <property type="match status" value="1"/>
</dbReference>
<dbReference type="InterPro" id="IPR004147">
    <property type="entry name" value="ABC1_dom"/>
</dbReference>
<gene>
    <name evidence="9" type="ORF">TCE0_041f13481</name>
</gene>
<dbReference type="Pfam" id="PF08647">
    <property type="entry name" value="BRE1"/>
    <property type="match status" value="1"/>
</dbReference>
<evidence type="ECO:0000256" key="5">
    <source>
        <dbReference type="SAM" id="Coils"/>
    </source>
</evidence>
<feature type="compositionally biased region" description="Basic and acidic residues" evidence="6">
    <location>
        <begin position="18"/>
        <end position="31"/>
    </location>
</feature>
<dbReference type="EMBL" id="DF933837">
    <property type="protein sequence ID" value="GAM40829.1"/>
    <property type="molecule type" value="Genomic_DNA"/>
</dbReference>
<dbReference type="GO" id="GO:0016301">
    <property type="term" value="F:kinase activity"/>
    <property type="evidence" value="ECO:0007669"/>
    <property type="project" value="UniProtKB-KW"/>
</dbReference>
<feature type="region of interest" description="Disordered" evidence="6">
    <location>
        <begin position="1"/>
        <end position="58"/>
    </location>
</feature>
<feature type="coiled-coil region" evidence="5">
    <location>
        <begin position="622"/>
        <end position="656"/>
    </location>
</feature>
<dbReference type="Proteomes" id="UP000053095">
    <property type="component" value="Unassembled WGS sequence"/>
</dbReference>
<evidence type="ECO:0000256" key="1">
    <source>
        <dbReference type="ARBA" id="ARBA00009670"/>
    </source>
</evidence>
<keyword evidence="2" id="KW-0808">Transferase</keyword>
<keyword evidence="4" id="KW-0067">ATP-binding</keyword>
<evidence type="ECO:0000259" key="8">
    <source>
        <dbReference type="Pfam" id="PF26095"/>
    </source>
</evidence>
<sequence>MPAVEATPVSSSESGLIKMEDRKRPAGHDQNDAAPPSKRQATAVNGNKPHPDADMPWKDDLERFTKDAIWRQMQEFKREKVTLESKVKEMSKAATFHQDHLRIIDAWFKQLIDEVKILFGDSDANGKDHPFQTSLLFEDNENFQKHLKSRSSDIKDTISKLIANAPKATQEVSELQSQLTKKLAEERVTLVELEKAISERQQFEEQLEAASLRYMMAEKKLDRARSMTVAKLEKQYILGASRPGGDGPSSATREETATPVNGAASSPEKNSDLEEAYNKTLAVSQKQREQLDTLEAENAKLTSEITALNVKNSKLTDDDYAHTDLFKQLKSQYEDVIKRVNHLEALNVQLREEAGKLQAERTAYRNNMDAEKQKEIEEKDAQLQKAESDLARIRNARDELLAEQQMRKATQEQESTAASKAQELAAAREAQIESLESEVERLRIQVDGLKDDTAELEGLSVEELRTKYQNLDRQYAMLNKELTSMQTVCKKYSSLASQKVADISALEEKAQRLTAEKSKADQKYFAAMKSKEARDAEVRTLRLQNLKSSDIISQLKDAEAATRSLVANLEKQIAEGKEALISVTAKYRASQQQNAENVVTIDGLKAQVAELKSLMTAKDSTLASTSAACRKAEAEVESLKSTLSDTKKSLENWKTKSLGNSSSEYEMLRIKMSGKRLLDAIQLLNVAKNVAGKHLSIRQQQLDVYTRTSSLTKGLKQQYDNLVVTAQAASALARRFDEKKPSASWSGDRATRPSNEDVIHNTSQKDARPDSQSQAHDVNIVDSETKLSLEEARKLQRQAEFQIPAKQAAPETSSASDHLITSKAQDTYYSPSLTPKVGLSSLPRVKIPQEGSVAQESDPHVTSGPINSDVFHTPKNASEEPSEEALQAVFRSPRVAGLLLSKKKRNPYITSREDQVAKHEPVQKETINNVPAEPRIEKIEEEDVKSTVEAVETLPKDVQDIVADAPIITETPYQMSESRVPSTRLGRIWQYGGLATSMAFGAFGESFRRATGSGDANGSIMFSAGNMERLVAKLSKMRGAALKLGQMMSFQDSRMLPEPIAAVLQRVQDRADYMPASQRDKVLVDNLGPNWRDLFESFEEIPMAAASIGQVHGAVLKKDGRRVAVKIQYPGVADSIDSDLNNLSILLTATRLLPKGLFLDKTIANARTELAWECDYEREAQCAERFRALLKDDSSSFIVPEIIHEASGKQVLTMERMDGIAVTKIKDFTQEQRDRIGTEILRLCLREIVEFRFMQTDPNWTNFLYNAETNRLELLDFGASREYPAEFIETYVDTLVAAARNDRESCRTLSLKLGYLTGYESQAMVDAHIDSIMTLAEPYRDSAPDVYDFRDQTITDRVRSLIPTMLKERLAPPPEETYSLHRKLSGAFLLCAKLESRVPCKEMFREVVARR</sequence>
<feature type="domain" description="ABC1 atypical kinase-like" evidence="7">
    <location>
        <begin position="1066"/>
        <end position="1308"/>
    </location>
</feature>
<feature type="coiled-coil region" evidence="5">
    <location>
        <begin position="277"/>
        <end position="523"/>
    </location>
</feature>
<feature type="coiled-coil region" evidence="5">
    <location>
        <begin position="552"/>
        <end position="586"/>
    </location>
</feature>
<reference evidence="10" key="1">
    <citation type="journal article" date="2015" name="Genome Announc.">
        <title>Draft genome sequence of Talaromyces cellulolyticus strain Y-94, a source of lignocellulosic biomass-degrading enzymes.</title>
        <authorList>
            <person name="Fujii T."/>
            <person name="Koike H."/>
            <person name="Sawayama S."/>
            <person name="Yano S."/>
            <person name="Inoue H."/>
        </authorList>
    </citation>
    <scope>NUCLEOTIDE SEQUENCE [LARGE SCALE GENOMIC DNA]</scope>
    <source>
        <strain evidence="10">Y-94</strain>
    </source>
</reference>
<keyword evidence="9" id="KW-0418">Kinase</keyword>
<dbReference type="InterPro" id="IPR011009">
    <property type="entry name" value="Kinase-like_dom_sf"/>
</dbReference>
<dbReference type="InterPro" id="IPR058643">
    <property type="entry name" value="BRE1-like_CC"/>
</dbReference>
<feature type="compositionally biased region" description="Basic and acidic residues" evidence="6">
    <location>
        <begin position="49"/>
        <end position="58"/>
    </location>
</feature>
<feature type="compositionally biased region" description="Basic and acidic residues" evidence="6">
    <location>
        <begin position="749"/>
        <end position="769"/>
    </location>
</feature>
<dbReference type="PANTHER" id="PTHR43851:SF3">
    <property type="entry name" value="COENZYME Q8"/>
    <property type="match status" value="1"/>
</dbReference>
<feature type="region of interest" description="Disordered" evidence="6">
    <location>
        <begin position="735"/>
        <end position="782"/>
    </location>
</feature>
<comment type="caution">
    <text evidence="9">The sequence shown here is derived from an EMBL/GenBank/DDBJ whole genome shotgun (WGS) entry which is preliminary data.</text>
</comment>
<name>A0A6V8HFW1_TALPI</name>
<dbReference type="CDD" id="cd13970">
    <property type="entry name" value="ABC1_ADCK3"/>
    <property type="match status" value="1"/>
</dbReference>
<evidence type="ECO:0000256" key="2">
    <source>
        <dbReference type="ARBA" id="ARBA00022679"/>
    </source>
</evidence>
<evidence type="ECO:0000313" key="9">
    <source>
        <dbReference type="EMBL" id="GAM40829.1"/>
    </source>
</evidence>
<evidence type="ECO:0000313" key="10">
    <source>
        <dbReference type="Proteomes" id="UP000053095"/>
    </source>
</evidence>
<dbReference type="GO" id="GO:0006744">
    <property type="term" value="P:ubiquinone biosynthetic process"/>
    <property type="evidence" value="ECO:0007669"/>
    <property type="project" value="TreeGrafter"/>
</dbReference>
<dbReference type="InterPro" id="IPR034646">
    <property type="entry name" value="ADCK3_dom"/>
</dbReference>
<evidence type="ECO:0000256" key="4">
    <source>
        <dbReference type="ARBA" id="ARBA00022840"/>
    </source>
</evidence>
<dbReference type="InterPro" id="IPR051409">
    <property type="entry name" value="Atypical_kinase_ADCK"/>
</dbReference>
<evidence type="ECO:0000256" key="3">
    <source>
        <dbReference type="ARBA" id="ARBA00022741"/>
    </source>
</evidence>
<feature type="region of interest" description="Disordered" evidence="6">
    <location>
        <begin position="239"/>
        <end position="272"/>
    </location>
</feature>
<keyword evidence="3" id="KW-0547">Nucleotide-binding</keyword>
<accession>A0A6V8HFW1</accession>
<evidence type="ECO:0000259" key="7">
    <source>
        <dbReference type="Pfam" id="PF03109"/>
    </source>
</evidence>
<comment type="similarity">
    <text evidence="1">Belongs to the protein kinase superfamily. ADCK protein kinase family.</text>
</comment>
<dbReference type="Pfam" id="PF26095">
    <property type="entry name" value="CC_Bre1"/>
    <property type="match status" value="1"/>
</dbReference>
<feature type="coiled-coil region" evidence="5">
    <location>
        <begin position="158"/>
        <end position="227"/>
    </location>
</feature>
<keyword evidence="10" id="KW-1185">Reference proteome</keyword>
<keyword evidence="5" id="KW-0175">Coiled coil</keyword>
<feature type="region of interest" description="Disordered" evidence="6">
    <location>
        <begin position="850"/>
        <end position="877"/>
    </location>
</feature>
<feature type="domain" description="BRE1-like coiled-coil containing" evidence="8">
    <location>
        <begin position="89"/>
        <end position="224"/>
    </location>
</feature>
<proteinExistence type="inferred from homology"/>
<evidence type="ECO:0000256" key="6">
    <source>
        <dbReference type="SAM" id="MobiDB-lite"/>
    </source>
</evidence>